<dbReference type="InterPro" id="IPR007712">
    <property type="entry name" value="RelE/ParE_toxin"/>
</dbReference>
<keyword evidence="4" id="KW-1185">Reference proteome</keyword>
<dbReference type="GO" id="GO:0006415">
    <property type="term" value="P:translational termination"/>
    <property type="evidence" value="ECO:0007669"/>
    <property type="project" value="TreeGrafter"/>
</dbReference>
<comment type="caution">
    <text evidence="3">The sequence shown here is derived from an EMBL/GenBank/DDBJ whole genome shotgun (WGS) entry which is preliminary data.</text>
</comment>
<dbReference type="GO" id="GO:0004521">
    <property type="term" value="F:RNA endonuclease activity"/>
    <property type="evidence" value="ECO:0007669"/>
    <property type="project" value="TreeGrafter"/>
</dbReference>
<evidence type="ECO:0000313" key="3">
    <source>
        <dbReference type="EMBL" id="MDO4842484.1"/>
    </source>
</evidence>
<dbReference type="Gene3D" id="3.30.2310.20">
    <property type="entry name" value="RelE-like"/>
    <property type="match status" value="1"/>
</dbReference>
<evidence type="ECO:0000256" key="1">
    <source>
        <dbReference type="ARBA" id="ARBA00022649"/>
    </source>
</evidence>
<dbReference type="Pfam" id="PF15738">
    <property type="entry name" value="YafQ_toxin"/>
    <property type="match status" value="1"/>
</dbReference>
<dbReference type="AlphaFoldDB" id="A0AA43RIM0"/>
<dbReference type="Proteomes" id="UP001168575">
    <property type="component" value="Unassembled WGS sequence"/>
</dbReference>
<feature type="active site" description="Proton donor" evidence="2">
    <location>
        <position position="43"/>
    </location>
</feature>
<proteinExistence type="predicted"/>
<reference evidence="3" key="1">
    <citation type="submission" date="2023-07" db="EMBL/GenBank/DDBJ databases">
        <title>Between Cages and Wild: Unraveling the Impact of Captivity on Animal Microbiomes and Antimicrobial Resistance.</title>
        <authorList>
            <person name="Schmartz G.P."/>
            <person name="Rehner J."/>
            <person name="Schuff M.J."/>
            <person name="Becker S.L."/>
            <person name="Kravczyk M."/>
            <person name="Gurevich A."/>
            <person name="Francke R."/>
            <person name="Mueller R."/>
            <person name="Keller V."/>
            <person name="Keller A."/>
        </authorList>
    </citation>
    <scope>NUCLEOTIDE SEQUENCE</scope>
    <source>
        <strain evidence="3">S12M_St_49</strain>
    </source>
</reference>
<name>A0AA43RIM0_9ACTN</name>
<sequence length="49" mass="5609">MRDHSLSGTYRGHRECHIEPGWLLIYRIDEEGLVLVATRTGSHSELFGL</sequence>
<dbReference type="EMBL" id="JAUMVS010000186">
    <property type="protein sequence ID" value="MDO4842484.1"/>
    <property type="molecule type" value="Genomic_DNA"/>
</dbReference>
<keyword evidence="1" id="KW-1277">Toxin-antitoxin system</keyword>
<dbReference type="PANTHER" id="PTHR40588">
    <property type="entry name" value="MRNA INTERFERASE TOXIN YAFQ"/>
    <property type="match status" value="1"/>
</dbReference>
<dbReference type="SUPFAM" id="SSF143011">
    <property type="entry name" value="RelE-like"/>
    <property type="match status" value="1"/>
</dbReference>
<dbReference type="PANTHER" id="PTHR40588:SF1">
    <property type="entry name" value="MRNA INTERFERASE TOXIN YAFQ"/>
    <property type="match status" value="1"/>
</dbReference>
<evidence type="ECO:0000256" key="2">
    <source>
        <dbReference type="PIRSR" id="PIRSR006156-1"/>
    </source>
</evidence>
<dbReference type="InterPro" id="IPR035093">
    <property type="entry name" value="RelE/ParE_toxin_dom_sf"/>
</dbReference>
<protein>
    <submittedName>
        <fullName evidence="3">Type II toxin-antitoxin system YafQ family toxin</fullName>
    </submittedName>
</protein>
<dbReference type="GO" id="GO:0006402">
    <property type="term" value="P:mRNA catabolic process"/>
    <property type="evidence" value="ECO:0007669"/>
    <property type="project" value="TreeGrafter"/>
</dbReference>
<dbReference type="PIRSF" id="PIRSF006156">
    <property type="entry name" value="YafQ"/>
    <property type="match status" value="1"/>
</dbReference>
<gene>
    <name evidence="3" type="ORF">Q3982_07410</name>
</gene>
<organism evidence="3 4">
    <name type="scientific">Phoenicibacter congonensis</name>
    <dbReference type="NCBI Taxonomy" id="1944646"/>
    <lineage>
        <taxon>Bacteria</taxon>
        <taxon>Bacillati</taxon>
        <taxon>Actinomycetota</taxon>
        <taxon>Coriobacteriia</taxon>
        <taxon>Eggerthellales</taxon>
        <taxon>Eggerthellaceae</taxon>
        <taxon>Phoenicibacter</taxon>
    </lineage>
</organism>
<accession>A0AA43RIM0</accession>
<evidence type="ECO:0000313" key="4">
    <source>
        <dbReference type="Proteomes" id="UP001168575"/>
    </source>
</evidence>
<dbReference type="NCBIfam" id="TIGR02385">
    <property type="entry name" value="RelE_StbE"/>
    <property type="match status" value="1"/>
</dbReference>
<dbReference type="InterPro" id="IPR004386">
    <property type="entry name" value="Toxin_YafQ-like"/>
</dbReference>